<dbReference type="InterPro" id="IPR043168">
    <property type="entry name" value="DegV_C"/>
</dbReference>
<dbReference type="PANTHER" id="PTHR33434">
    <property type="entry name" value="DEGV DOMAIN-CONTAINING PROTEIN DR_1986-RELATED"/>
    <property type="match status" value="1"/>
</dbReference>
<dbReference type="EMBL" id="QVME01000004">
    <property type="protein sequence ID" value="RGE67657.1"/>
    <property type="molecule type" value="Genomic_DNA"/>
</dbReference>
<dbReference type="Proteomes" id="UP000095765">
    <property type="component" value="Unassembled WGS sequence"/>
</dbReference>
<dbReference type="GO" id="GO:0008289">
    <property type="term" value="F:lipid binding"/>
    <property type="evidence" value="ECO:0007669"/>
    <property type="project" value="UniProtKB-KW"/>
</dbReference>
<dbReference type="InterPro" id="IPR003797">
    <property type="entry name" value="DegV"/>
</dbReference>
<dbReference type="Pfam" id="PF02645">
    <property type="entry name" value="DegV"/>
    <property type="match status" value="1"/>
</dbReference>
<evidence type="ECO:0000313" key="8">
    <source>
        <dbReference type="Proteomes" id="UP000260828"/>
    </source>
</evidence>
<organism evidence="3 6">
    <name type="scientific">Anaerotruncus colihominis</name>
    <dbReference type="NCBI Taxonomy" id="169435"/>
    <lineage>
        <taxon>Bacteria</taxon>
        <taxon>Bacillati</taxon>
        <taxon>Bacillota</taxon>
        <taxon>Clostridia</taxon>
        <taxon>Eubacteriales</taxon>
        <taxon>Oscillospiraceae</taxon>
        <taxon>Anaerotruncus</taxon>
    </lineage>
</organism>
<reference evidence="3 6" key="1">
    <citation type="submission" date="2015-09" db="EMBL/GenBank/DDBJ databases">
        <authorList>
            <consortium name="Pathogen Informatics"/>
        </authorList>
    </citation>
    <scope>NUCLEOTIDE SEQUENCE [LARGE SCALE GENOMIC DNA]</scope>
    <source>
        <strain evidence="3 6">2789STDY5834939</strain>
    </source>
</reference>
<reference evidence="4" key="3">
    <citation type="journal article" date="2018" name="BMC Genomics">
        <title>Whole genome sequencing and function prediction of 133 gut anaerobes isolated from chicken caecum in pure cultures.</title>
        <authorList>
            <person name="Medvecky M."/>
            <person name="Cejkova D."/>
            <person name="Polansky O."/>
            <person name="Karasova D."/>
            <person name="Kubasova T."/>
            <person name="Cizek A."/>
            <person name="Rychlik I."/>
        </authorList>
    </citation>
    <scope>NUCLEOTIDE SEQUENCE</scope>
    <source>
        <strain evidence="4">An175</strain>
    </source>
</reference>
<evidence type="ECO:0000313" key="3">
    <source>
        <dbReference type="EMBL" id="CUP29305.1"/>
    </source>
</evidence>
<dbReference type="Gene3D" id="3.30.1180.10">
    <property type="match status" value="1"/>
</dbReference>
<dbReference type="Gene3D" id="3.40.50.10170">
    <property type="match status" value="1"/>
</dbReference>
<dbReference type="InterPro" id="IPR050270">
    <property type="entry name" value="DegV_domain_contain"/>
</dbReference>
<accession>A0A174M5L4</accession>
<evidence type="ECO:0000313" key="7">
    <source>
        <dbReference type="Proteomes" id="UP000196386"/>
    </source>
</evidence>
<proteinExistence type="predicted"/>
<sequence length="288" mass="31627">MSAYIIVTDSNADLVPGFAAENQILELELTYTIDGSTYRCNDPALSRHAFYDMMRAGKMPITAQVNVEEARAQLEEQLKHGNDLLCIMFSSALSGTYNSVRVAAQELEAKYPKRRVVVIDSLAASAGQGMLVARAVDYKEQGLPLEENAARIREDIPHQAHLFTVDDLNHLRRGGRVSAATALVGTMLGIKPVLHVDDEGRLIPTGKVRGRRQSLLALVEGMARQMDRARCGRFAISHGDCIEDAQFVADEVCKRFGLRDYSISYVGPTIGAHSGPGTVALFFYAKQR</sequence>
<protein>
    <submittedName>
        <fullName evidence="3">DegV domain-containing protein SAV1425</fullName>
    </submittedName>
    <submittedName>
        <fullName evidence="5">DegV family protein</fullName>
    </submittedName>
    <submittedName>
        <fullName evidence="4">Fatty acid-binding protein DegV</fullName>
    </submittedName>
</protein>
<dbReference type="Proteomes" id="UP000196386">
    <property type="component" value="Unassembled WGS sequence"/>
</dbReference>
<evidence type="ECO:0000313" key="4">
    <source>
        <dbReference type="EMBL" id="OUP65314.1"/>
    </source>
</evidence>
<dbReference type="NCBIfam" id="TIGR00762">
    <property type="entry name" value="DegV"/>
    <property type="match status" value="1"/>
</dbReference>
<reference evidence="5 8" key="4">
    <citation type="submission" date="2018-08" db="EMBL/GenBank/DDBJ databases">
        <title>A genome reference for cultivated species of the human gut microbiota.</title>
        <authorList>
            <person name="Zou Y."/>
            <person name="Xue W."/>
            <person name="Luo G."/>
        </authorList>
    </citation>
    <scope>NUCLEOTIDE SEQUENCE [LARGE SCALE GENOMIC DNA]</scope>
    <source>
        <strain evidence="5 8">TF05-12AC</strain>
    </source>
</reference>
<comment type="function">
    <text evidence="1">May bind long-chain fatty acids, such as palmitate, and may play a role in lipid transport or fatty acid metabolism.</text>
</comment>
<dbReference type="OrthoDB" id="9780660at2"/>
<dbReference type="SUPFAM" id="SSF82549">
    <property type="entry name" value="DAK1/DegV-like"/>
    <property type="match status" value="1"/>
</dbReference>
<evidence type="ECO:0000313" key="5">
    <source>
        <dbReference type="EMBL" id="RGE67657.1"/>
    </source>
</evidence>
<dbReference type="EMBL" id="CZBE01000002">
    <property type="protein sequence ID" value="CUP29305.1"/>
    <property type="molecule type" value="Genomic_DNA"/>
</dbReference>
<reference evidence="7" key="2">
    <citation type="submission" date="2017-04" db="EMBL/GenBank/DDBJ databases">
        <title>Function of individual gut microbiota members based on whole genome sequencing of pure cultures obtained from chicken caecum.</title>
        <authorList>
            <person name="Medvecky M."/>
            <person name="Cejkova D."/>
            <person name="Polansky O."/>
            <person name="Karasova D."/>
            <person name="Kubasova T."/>
            <person name="Cizek A."/>
            <person name="Rychlik I."/>
        </authorList>
    </citation>
    <scope>NUCLEOTIDE SEQUENCE [LARGE SCALE GENOMIC DNA]</scope>
    <source>
        <strain evidence="7">An175</strain>
    </source>
</reference>
<evidence type="ECO:0000256" key="2">
    <source>
        <dbReference type="ARBA" id="ARBA00023121"/>
    </source>
</evidence>
<dbReference type="AlphaFoldDB" id="A0A174M5L4"/>
<evidence type="ECO:0000313" key="6">
    <source>
        <dbReference type="Proteomes" id="UP000095765"/>
    </source>
</evidence>
<evidence type="ECO:0000256" key="1">
    <source>
        <dbReference type="ARBA" id="ARBA00003238"/>
    </source>
</evidence>
<dbReference type="EMBL" id="NFKP01000045">
    <property type="protein sequence ID" value="OUP65314.1"/>
    <property type="molecule type" value="Genomic_DNA"/>
</dbReference>
<dbReference type="RefSeq" id="WP_006876255.1">
    <property type="nucleotide sequence ID" value="NZ_CABIWA010000001.1"/>
</dbReference>
<keyword evidence="2" id="KW-0446">Lipid-binding</keyword>
<dbReference type="Proteomes" id="UP000260828">
    <property type="component" value="Unassembled WGS sequence"/>
</dbReference>
<name>A0A174M5L4_9FIRM</name>
<gene>
    <name evidence="4" type="ORF">B5F11_19815</name>
    <name evidence="5" type="ORF">DXC40_09175</name>
    <name evidence="3" type="ORF">ERS852551_00333</name>
</gene>
<dbReference type="PANTHER" id="PTHR33434:SF3">
    <property type="entry name" value="DEGV DOMAIN-CONTAINING PROTEIN YITS"/>
    <property type="match status" value="1"/>
</dbReference>
<dbReference type="PROSITE" id="PS51482">
    <property type="entry name" value="DEGV"/>
    <property type="match status" value="1"/>
</dbReference>